<accession>A0AAV5N913</accession>
<protein>
    <recommendedName>
        <fullName evidence="3">DUF2877 domain-containing protein</fullName>
    </recommendedName>
</protein>
<dbReference type="AlphaFoldDB" id="A0AAV5N913"/>
<name>A0AAV5N913_9GAMM</name>
<sequence>MRPTPLIESGRIAAGGKDNVCKAIITMTQLSTLAYSHAAPHASGLATCIGVYSKAINLLTESGGLLTLHDATHGLSAAGWLLADADFHTIGRKIQPQSIVRLSAEGLESDGFLLRRAGRRLNLRLNASARPLHAERLRSVLCHLPKETGLYGPLHRLAAAPLSAELKRIVALFSQSLCGQRVDWSSYIGMGPGLTPSSDDVLVGMLAAAYGYTPSAHALRRCPLFAHAQPLERLTTHVSCAYLHHAGKGYFSTPLRRAVFALRQNGRDMAAVARLLSHGHTSGADTLLGVWLGATAIEQLPSGFSL</sequence>
<dbReference type="InterPro" id="IPR021530">
    <property type="entry name" value="AllH-like"/>
</dbReference>
<evidence type="ECO:0000313" key="1">
    <source>
        <dbReference type="EMBL" id="GKX56882.1"/>
    </source>
</evidence>
<evidence type="ECO:0008006" key="3">
    <source>
        <dbReference type="Google" id="ProtNLM"/>
    </source>
</evidence>
<reference evidence="1" key="1">
    <citation type="submission" date="2022-06" db="EMBL/GenBank/DDBJ databases">
        <title>Draft genome sequences of Leminorella grimontii str. JCM5902.</title>
        <authorList>
            <person name="Wakabayashi Y."/>
            <person name="Kojima K."/>
        </authorList>
    </citation>
    <scope>NUCLEOTIDE SEQUENCE</scope>
    <source>
        <strain evidence="1">JCM 5902</strain>
    </source>
</reference>
<evidence type="ECO:0000313" key="2">
    <source>
        <dbReference type="Proteomes" id="UP001058124"/>
    </source>
</evidence>
<dbReference type="EMBL" id="BRLH01000009">
    <property type="protein sequence ID" value="GKX56882.1"/>
    <property type="molecule type" value="Genomic_DNA"/>
</dbReference>
<proteinExistence type="predicted"/>
<keyword evidence="2" id="KW-1185">Reference proteome</keyword>
<organism evidence="1 2">
    <name type="scientific">Leminorella grimontii</name>
    <dbReference type="NCBI Taxonomy" id="82981"/>
    <lineage>
        <taxon>Bacteria</taxon>
        <taxon>Pseudomonadati</taxon>
        <taxon>Pseudomonadota</taxon>
        <taxon>Gammaproteobacteria</taxon>
        <taxon>Enterobacterales</taxon>
        <taxon>Budviciaceae</taxon>
        <taxon>Leminorella</taxon>
    </lineage>
</organism>
<gene>
    <name evidence="1" type="ORF">SOASR030_29940</name>
</gene>
<dbReference type="Proteomes" id="UP001058124">
    <property type="component" value="Unassembled WGS sequence"/>
</dbReference>
<comment type="caution">
    <text evidence="1">The sequence shown here is derived from an EMBL/GenBank/DDBJ whole genome shotgun (WGS) entry which is preliminary data.</text>
</comment>
<dbReference type="Pfam" id="PF11392">
    <property type="entry name" value="AllH"/>
    <property type="match status" value="1"/>
</dbReference>